<organism evidence="3 4">
    <name type="scientific">Rotaria sordida</name>
    <dbReference type="NCBI Taxonomy" id="392033"/>
    <lineage>
        <taxon>Eukaryota</taxon>
        <taxon>Metazoa</taxon>
        <taxon>Spiralia</taxon>
        <taxon>Gnathifera</taxon>
        <taxon>Rotifera</taxon>
        <taxon>Eurotatoria</taxon>
        <taxon>Bdelloidea</taxon>
        <taxon>Philodinida</taxon>
        <taxon>Philodinidae</taxon>
        <taxon>Rotaria</taxon>
    </lineage>
</organism>
<accession>A0A815W6N2</accession>
<protein>
    <recommendedName>
        <fullName evidence="1">F-box domain-containing protein</fullName>
    </recommendedName>
</protein>
<name>A0A815W6N2_9BILA</name>
<gene>
    <name evidence="3" type="ORF">JXQ802_LOCUS43150</name>
    <name evidence="2" type="ORF">PYM288_LOCUS28037</name>
</gene>
<comment type="caution">
    <text evidence="3">The sequence shown here is derived from an EMBL/GenBank/DDBJ whole genome shotgun (WGS) entry which is preliminary data.</text>
</comment>
<evidence type="ECO:0000313" key="4">
    <source>
        <dbReference type="Proteomes" id="UP000663870"/>
    </source>
</evidence>
<dbReference type="Pfam" id="PF12937">
    <property type="entry name" value="F-box-like"/>
    <property type="match status" value="1"/>
</dbReference>
<dbReference type="EMBL" id="CAJNOL010003053">
    <property type="protein sequence ID" value="CAF1543988.1"/>
    <property type="molecule type" value="Genomic_DNA"/>
</dbReference>
<dbReference type="Proteomes" id="UP000663870">
    <property type="component" value="Unassembled WGS sequence"/>
</dbReference>
<evidence type="ECO:0000259" key="1">
    <source>
        <dbReference type="PROSITE" id="PS50181"/>
    </source>
</evidence>
<dbReference type="InterPro" id="IPR001810">
    <property type="entry name" value="F-box_dom"/>
</dbReference>
<proteinExistence type="predicted"/>
<dbReference type="InterPro" id="IPR036047">
    <property type="entry name" value="F-box-like_dom_sf"/>
</dbReference>
<sequence length="88" mass="9967">MNMSDSIVSIFDLPDEILLTIFKKLNNFDTLYSLVGVNRKLDNVACDITITRAIDLMITSSNGANNSKTNAIFDRFWIYILPRIHGNV</sequence>
<dbReference type="AlphaFoldDB" id="A0A815W6N2"/>
<evidence type="ECO:0000313" key="2">
    <source>
        <dbReference type="EMBL" id="CAF1264162.1"/>
    </source>
</evidence>
<dbReference type="Proteomes" id="UP000663854">
    <property type="component" value="Unassembled WGS sequence"/>
</dbReference>
<dbReference type="EMBL" id="CAJNOH010001974">
    <property type="protein sequence ID" value="CAF1264162.1"/>
    <property type="molecule type" value="Genomic_DNA"/>
</dbReference>
<dbReference type="SUPFAM" id="SSF81383">
    <property type="entry name" value="F-box domain"/>
    <property type="match status" value="1"/>
</dbReference>
<reference evidence="3" key="1">
    <citation type="submission" date="2021-02" db="EMBL/GenBank/DDBJ databases">
        <authorList>
            <person name="Nowell W R."/>
        </authorList>
    </citation>
    <scope>NUCLEOTIDE SEQUENCE</scope>
</reference>
<dbReference type="PROSITE" id="PS50181">
    <property type="entry name" value="FBOX"/>
    <property type="match status" value="1"/>
</dbReference>
<evidence type="ECO:0000313" key="3">
    <source>
        <dbReference type="EMBL" id="CAF1543988.1"/>
    </source>
</evidence>
<feature type="domain" description="F-box" evidence="1">
    <location>
        <begin position="7"/>
        <end position="54"/>
    </location>
</feature>
<keyword evidence="4" id="KW-1185">Reference proteome</keyword>